<keyword evidence="2" id="KW-1003">Cell membrane</keyword>
<evidence type="ECO:0000313" key="7">
    <source>
        <dbReference type="EMBL" id="KRG46121.1"/>
    </source>
</evidence>
<protein>
    <submittedName>
        <fullName evidence="7">Acyltransferase</fullName>
    </submittedName>
</protein>
<dbReference type="RefSeq" id="WP_057645698.1">
    <property type="nucleotide sequence ID" value="NZ_LLXU01000058.1"/>
</dbReference>
<proteinExistence type="predicted"/>
<dbReference type="AlphaFoldDB" id="A0A0R0AN70"/>
<comment type="caution">
    <text evidence="7">The sequence shown here is derived from an EMBL/GenBank/DDBJ whole genome shotgun (WGS) entry which is preliminary data.</text>
</comment>
<organism evidence="7 8">
    <name type="scientific">Stenotrophomonas panacihumi</name>
    <dbReference type="NCBI Taxonomy" id="676599"/>
    <lineage>
        <taxon>Bacteria</taxon>
        <taxon>Pseudomonadati</taxon>
        <taxon>Pseudomonadota</taxon>
        <taxon>Gammaproteobacteria</taxon>
        <taxon>Lysobacterales</taxon>
        <taxon>Lysobacteraceae</taxon>
        <taxon>Stenotrophomonas</taxon>
    </lineage>
</organism>
<evidence type="ECO:0000256" key="3">
    <source>
        <dbReference type="ARBA" id="ARBA00022519"/>
    </source>
</evidence>
<keyword evidence="4 7" id="KW-0808">Transferase</keyword>
<keyword evidence="6 7" id="KW-0012">Acyltransferase</keyword>
<evidence type="ECO:0000256" key="1">
    <source>
        <dbReference type="ARBA" id="ARBA00004533"/>
    </source>
</evidence>
<dbReference type="GO" id="GO:0009247">
    <property type="term" value="P:glycolipid biosynthetic process"/>
    <property type="evidence" value="ECO:0007669"/>
    <property type="project" value="UniProtKB-ARBA"/>
</dbReference>
<dbReference type="PANTHER" id="PTHR30606:SF9">
    <property type="entry name" value="LIPID A BIOSYNTHESIS LAUROYLTRANSFERASE"/>
    <property type="match status" value="1"/>
</dbReference>
<evidence type="ECO:0000256" key="4">
    <source>
        <dbReference type="ARBA" id="ARBA00022679"/>
    </source>
</evidence>
<dbReference type="Pfam" id="PF03279">
    <property type="entry name" value="Lip_A_acyltrans"/>
    <property type="match status" value="1"/>
</dbReference>
<gene>
    <name evidence="7" type="ORF">ARC20_06355</name>
</gene>
<evidence type="ECO:0000256" key="2">
    <source>
        <dbReference type="ARBA" id="ARBA00022475"/>
    </source>
</evidence>
<name>A0A0R0AN70_9GAMM</name>
<evidence type="ECO:0000256" key="6">
    <source>
        <dbReference type="ARBA" id="ARBA00023315"/>
    </source>
</evidence>
<dbReference type="EMBL" id="LLXU01000058">
    <property type="protein sequence ID" value="KRG46121.1"/>
    <property type="molecule type" value="Genomic_DNA"/>
</dbReference>
<keyword evidence="8" id="KW-1185">Reference proteome</keyword>
<dbReference type="InterPro" id="IPR004960">
    <property type="entry name" value="LipA_acyltrans"/>
</dbReference>
<accession>A0A0R0AN70</accession>
<keyword evidence="3" id="KW-0997">Cell inner membrane</keyword>
<keyword evidence="5" id="KW-0472">Membrane</keyword>
<evidence type="ECO:0000313" key="8">
    <source>
        <dbReference type="Proteomes" id="UP000051802"/>
    </source>
</evidence>
<dbReference type="GO" id="GO:0016746">
    <property type="term" value="F:acyltransferase activity"/>
    <property type="evidence" value="ECO:0007669"/>
    <property type="project" value="UniProtKB-KW"/>
</dbReference>
<dbReference type="OrthoDB" id="9808633at2"/>
<dbReference type="PANTHER" id="PTHR30606">
    <property type="entry name" value="LIPID A BIOSYNTHESIS LAUROYL ACYLTRANSFERASE"/>
    <property type="match status" value="1"/>
</dbReference>
<evidence type="ECO:0000256" key="5">
    <source>
        <dbReference type="ARBA" id="ARBA00023136"/>
    </source>
</evidence>
<dbReference type="CDD" id="cd07984">
    <property type="entry name" value="LPLAT_LABLAT-like"/>
    <property type="match status" value="1"/>
</dbReference>
<dbReference type="STRING" id="676599.ARC20_06355"/>
<dbReference type="Proteomes" id="UP000051802">
    <property type="component" value="Unassembled WGS sequence"/>
</dbReference>
<comment type="subcellular location">
    <subcellularLocation>
        <location evidence="1">Cell inner membrane</location>
    </subcellularLocation>
</comment>
<dbReference type="GO" id="GO:0005886">
    <property type="term" value="C:plasma membrane"/>
    <property type="evidence" value="ECO:0007669"/>
    <property type="project" value="UniProtKB-SubCell"/>
</dbReference>
<sequence>MNAAARTPHWAEIGESTSAAGIAFLCGVHRWFGRWPFRVCLYPVVLTHWLLNRTARHASLQYLQRLHAHAGVFARPPGAWQSLRHFACFAETVLDKLLAAGRRYPSERVALHRDQVLALVREGRGGLIVTAHIGCLELCQALAESVPGFRITVLVHTAHAQRINRMMRKLDPGHRVELLQVTDMGPGTAAVLAERVAAGQFVAIAGDRVPVGGGRVVRVPFLGHAAPFPIGAYVLASVLACPVFTMSCLHAGEGYRVSFARFAERIVLPRGSRDAAIAEQATRLAAWLEAQVVAAPYDWFNFFPFWDQVPHEDGQ</sequence>
<reference evidence="7 8" key="1">
    <citation type="submission" date="2015-10" db="EMBL/GenBank/DDBJ databases">
        <title>Genome sequencing and analysis of members of genus Stenotrophomonas.</title>
        <authorList>
            <person name="Patil P.P."/>
            <person name="Midha S."/>
            <person name="Patil P.B."/>
        </authorList>
    </citation>
    <scope>NUCLEOTIDE SEQUENCE [LARGE SCALE GENOMIC DNA]</scope>
    <source>
        <strain evidence="7 8">JCM 16536</strain>
    </source>
</reference>